<reference evidence="2" key="1">
    <citation type="submission" date="2023-10" db="EMBL/GenBank/DDBJ databases">
        <authorList>
            <person name="Chen Y."/>
            <person name="Shah S."/>
            <person name="Dougan E. K."/>
            <person name="Thang M."/>
            <person name="Chan C."/>
        </authorList>
    </citation>
    <scope>NUCLEOTIDE SEQUENCE [LARGE SCALE GENOMIC DNA]</scope>
</reference>
<feature type="non-terminal residue" evidence="2">
    <location>
        <position position="1"/>
    </location>
</feature>
<protein>
    <submittedName>
        <fullName evidence="2">Uncharacterized protein</fullName>
    </submittedName>
</protein>
<dbReference type="EMBL" id="CAUYUJ010015392">
    <property type="protein sequence ID" value="CAK0853343.1"/>
    <property type="molecule type" value="Genomic_DNA"/>
</dbReference>
<feature type="compositionally biased region" description="Low complexity" evidence="1">
    <location>
        <begin position="54"/>
        <end position="65"/>
    </location>
</feature>
<gene>
    <name evidence="2" type="ORF">PCOR1329_LOCUS44858</name>
</gene>
<evidence type="ECO:0000256" key="1">
    <source>
        <dbReference type="SAM" id="MobiDB-lite"/>
    </source>
</evidence>
<feature type="region of interest" description="Disordered" evidence="1">
    <location>
        <begin position="216"/>
        <end position="291"/>
    </location>
</feature>
<organism evidence="2 3">
    <name type="scientific">Prorocentrum cordatum</name>
    <dbReference type="NCBI Taxonomy" id="2364126"/>
    <lineage>
        <taxon>Eukaryota</taxon>
        <taxon>Sar</taxon>
        <taxon>Alveolata</taxon>
        <taxon>Dinophyceae</taxon>
        <taxon>Prorocentrales</taxon>
        <taxon>Prorocentraceae</taxon>
        <taxon>Prorocentrum</taxon>
    </lineage>
</organism>
<evidence type="ECO:0000313" key="2">
    <source>
        <dbReference type="EMBL" id="CAK0853343.1"/>
    </source>
</evidence>
<sequence>AAELLRCLLGGQPAEQPGGQERSGRADEQDTLLPHCADAVPSPRGAEADTVTTASAAANRSSSVAEGEDGDVAALESAIELATSLGVDTCPAEEEAAAVRGLLSLRVVWGTFIRFFLVPLGVSFDALMEEIARRFGLGPVVQQPSRPRTSHQEGRAPLARFPFELSCREGVQVRSRASWEALLRRRGLHARPGRVELRLEVAPSMLPLAAAARGGAASAAGGPAPGAAPPLPFVVTGTRLSPEPSRPPAPSPGLPRPSTSSAATRASARGCGMGRAGGSAVAKGRQRTTQQRTALGADAAAAGGWGCPAAAVAEAGAAGALCRDGGAAGLSLESLHNYPGETKDDLHAAIDRVGQQVKRELALKIIKREPRGELSSGCKGSVKVTPLPGGDPPQLHYSSANMAEVRLDKNAVAEKLAGCFAKPPQTEPLQLLFWNIRSLFYHEVSMRSRKLSYLAKYIRAGSI</sequence>
<accession>A0ABN9U4P9</accession>
<feature type="compositionally biased region" description="Pro residues" evidence="1">
    <location>
        <begin position="244"/>
        <end position="255"/>
    </location>
</feature>
<comment type="caution">
    <text evidence="2">The sequence shown here is derived from an EMBL/GenBank/DDBJ whole genome shotgun (WGS) entry which is preliminary data.</text>
</comment>
<proteinExistence type="predicted"/>
<name>A0ABN9U4P9_9DINO</name>
<dbReference type="Proteomes" id="UP001189429">
    <property type="component" value="Unassembled WGS sequence"/>
</dbReference>
<evidence type="ECO:0000313" key="3">
    <source>
        <dbReference type="Proteomes" id="UP001189429"/>
    </source>
</evidence>
<feature type="region of interest" description="Disordered" evidence="1">
    <location>
        <begin position="9"/>
        <end position="68"/>
    </location>
</feature>
<feature type="compositionally biased region" description="Low complexity" evidence="1">
    <location>
        <begin position="256"/>
        <end position="269"/>
    </location>
</feature>
<keyword evidence="3" id="KW-1185">Reference proteome</keyword>
<feature type="compositionally biased region" description="Low complexity" evidence="1">
    <location>
        <begin position="10"/>
        <end position="20"/>
    </location>
</feature>